<organism evidence="4 5">
    <name type="scientific">Hebeloma cylindrosporum</name>
    <dbReference type="NCBI Taxonomy" id="76867"/>
    <lineage>
        <taxon>Eukaryota</taxon>
        <taxon>Fungi</taxon>
        <taxon>Dikarya</taxon>
        <taxon>Basidiomycota</taxon>
        <taxon>Agaricomycotina</taxon>
        <taxon>Agaricomycetes</taxon>
        <taxon>Agaricomycetidae</taxon>
        <taxon>Agaricales</taxon>
        <taxon>Agaricineae</taxon>
        <taxon>Hymenogastraceae</taxon>
        <taxon>Hebeloma</taxon>
    </lineage>
</organism>
<dbReference type="InterPro" id="IPR027684">
    <property type="entry name" value="TBCC"/>
</dbReference>
<dbReference type="Pfam" id="PF07986">
    <property type="entry name" value="TBCC"/>
    <property type="match status" value="1"/>
</dbReference>
<dbReference type="GO" id="GO:0007021">
    <property type="term" value="P:tubulin complex assembly"/>
    <property type="evidence" value="ECO:0007669"/>
    <property type="project" value="TreeGrafter"/>
</dbReference>
<dbReference type="OrthoDB" id="194775at2759"/>
<dbReference type="AlphaFoldDB" id="A0A0C3BVP8"/>
<evidence type="ECO:0000256" key="2">
    <source>
        <dbReference type="SAM" id="MobiDB-lite"/>
    </source>
</evidence>
<dbReference type="EMBL" id="KN831808">
    <property type="protein sequence ID" value="KIM36139.1"/>
    <property type="molecule type" value="Genomic_DNA"/>
</dbReference>
<name>A0A0C3BVP8_HEBCY</name>
<gene>
    <name evidence="4" type="ORF">M413DRAFT_449346</name>
</gene>
<dbReference type="STRING" id="686832.A0A0C3BVP8"/>
<reference evidence="5" key="2">
    <citation type="submission" date="2015-01" db="EMBL/GenBank/DDBJ databases">
        <title>Evolutionary Origins and Diversification of the Mycorrhizal Mutualists.</title>
        <authorList>
            <consortium name="DOE Joint Genome Institute"/>
            <consortium name="Mycorrhizal Genomics Consortium"/>
            <person name="Kohler A."/>
            <person name="Kuo A."/>
            <person name="Nagy L.G."/>
            <person name="Floudas D."/>
            <person name="Copeland A."/>
            <person name="Barry K.W."/>
            <person name="Cichocki N."/>
            <person name="Veneault-Fourrey C."/>
            <person name="LaButti K."/>
            <person name="Lindquist E.A."/>
            <person name="Lipzen A."/>
            <person name="Lundell T."/>
            <person name="Morin E."/>
            <person name="Murat C."/>
            <person name="Riley R."/>
            <person name="Ohm R."/>
            <person name="Sun H."/>
            <person name="Tunlid A."/>
            <person name="Henrissat B."/>
            <person name="Grigoriev I.V."/>
            <person name="Hibbett D.S."/>
            <person name="Martin F."/>
        </authorList>
    </citation>
    <scope>NUCLEOTIDE SEQUENCE [LARGE SCALE GENOMIC DNA]</scope>
    <source>
        <strain evidence="5">h7</strain>
    </source>
</reference>
<sequence length="318" mass="34847">MDNSNWTFLQTFTPEFQAMRSDLDSKVAAAKALPSLSPDTLNELSVLLAKATKLLLMQLARYPHMTRSSTRSNLEKSIETLRAANVAKPKFAFKRKPKPPASASPPASTPKASPARTATSTPLSTSTNLVLSTHTHKYLTRSDLTDHPQQTDLAISDLDFCIIDLLPSSTTTNDGSSGNMIISALHARNLTNCVLLLPVIEGSALLHDLSQCVIVLGSHQFRMHSSKNIDVLLSISSNPIIEDCHSIRFAQYPEIFLASPEGNKESTPFSVQDFSHIRPTPSPHYSWMTSESHSNLIQQLVSFRAKADIMGINDALPQ</sequence>
<evidence type="ECO:0000313" key="4">
    <source>
        <dbReference type="EMBL" id="KIM36139.1"/>
    </source>
</evidence>
<dbReference type="PANTHER" id="PTHR15139">
    <property type="entry name" value="TUBULIN FOLDING COFACTOR C"/>
    <property type="match status" value="1"/>
</dbReference>
<evidence type="ECO:0000313" key="5">
    <source>
        <dbReference type="Proteomes" id="UP000053424"/>
    </source>
</evidence>
<feature type="domain" description="C-CAP/cofactor C-like" evidence="3">
    <location>
        <begin position="148"/>
        <end position="271"/>
    </location>
</feature>
<feature type="compositionally biased region" description="Low complexity" evidence="2">
    <location>
        <begin position="104"/>
        <end position="126"/>
    </location>
</feature>
<evidence type="ECO:0000259" key="3">
    <source>
        <dbReference type="PROSITE" id="PS51329"/>
    </source>
</evidence>
<dbReference type="InterPro" id="IPR016098">
    <property type="entry name" value="CAP/MinC_C"/>
</dbReference>
<dbReference type="InterPro" id="IPR017901">
    <property type="entry name" value="C-CAP_CF_C-like"/>
</dbReference>
<dbReference type="InterPro" id="IPR012945">
    <property type="entry name" value="Tubulin-bd_cofactor_C_dom"/>
</dbReference>
<dbReference type="HOGENOM" id="CLU_032612_0_0_1"/>
<dbReference type="Gene3D" id="2.160.20.70">
    <property type="match status" value="1"/>
</dbReference>
<proteinExistence type="inferred from homology"/>
<dbReference type="PROSITE" id="PS51329">
    <property type="entry name" value="C_CAP_COFACTOR_C"/>
    <property type="match status" value="1"/>
</dbReference>
<comment type="similarity">
    <text evidence="1">Belongs to the TBCC family.</text>
</comment>
<dbReference type="PANTHER" id="PTHR15139:SF0">
    <property type="entry name" value="TUBULIN-SPECIFIC CHAPERONE C"/>
    <property type="match status" value="1"/>
</dbReference>
<reference evidence="4 5" key="1">
    <citation type="submission" date="2014-04" db="EMBL/GenBank/DDBJ databases">
        <authorList>
            <consortium name="DOE Joint Genome Institute"/>
            <person name="Kuo A."/>
            <person name="Gay G."/>
            <person name="Dore J."/>
            <person name="Kohler A."/>
            <person name="Nagy L.G."/>
            <person name="Floudas D."/>
            <person name="Copeland A."/>
            <person name="Barry K.W."/>
            <person name="Cichocki N."/>
            <person name="Veneault-Fourrey C."/>
            <person name="LaButti K."/>
            <person name="Lindquist E.A."/>
            <person name="Lipzen A."/>
            <person name="Lundell T."/>
            <person name="Morin E."/>
            <person name="Murat C."/>
            <person name="Sun H."/>
            <person name="Tunlid A."/>
            <person name="Henrissat B."/>
            <person name="Grigoriev I.V."/>
            <person name="Hibbett D.S."/>
            <person name="Martin F."/>
            <person name="Nordberg H.P."/>
            <person name="Cantor M.N."/>
            <person name="Hua S.X."/>
        </authorList>
    </citation>
    <scope>NUCLEOTIDE SEQUENCE [LARGE SCALE GENOMIC DNA]</scope>
    <source>
        <strain evidence="5">h7</strain>
    </source>
</reference>
<dbReference type="GO" id="GO:0005737">
    <property type="term" value="C:cytoplasm"/>
    <property type="evidence" value="ECO:0007669"/>
    <property type="project" value="TreeGrafter"/>
</dbReference>
<keyword evidence="5" id="KW-1185">Reference proteome</keyword>
<accession>A0A0C3BVP8</accession>
<dbReference type="Proteomes" id="UP000053424">
    <property type="component" value="Unassembled WGS sequence"/>
</dbReference>
<dbReference type="GO" id="GO:0007023">
    <property type="term" value="P:post-chaperonin tubulin folding pathway"/>
    <property type="evidence" value="ECO:0007669"/>
    <property type="project" value="InterPro"/>
</dbReference>
<evidence type="ECO:0000256" key="1">
    <source>
        <dbReference type="ARBA" id="ARBA00008848"/>
    </source>
</evidence>
<protein>
    <recommendedName>
        <fullName evidence="3">C-CAP/cofactor C-like domain-containing protein</fullName>
    </recommendedName>
</protein>
<feature type="region of interest" description="Disordered" evidence="2">
    <location>
        <begin position="89"/>
        <end position="126"/>
    </location>
</feature>